<dbReference type="PANTHER" id="PTHR32208:SF105">
    <property type="entry name" value="COPPER RADICAL OXIDASE"/>
    <property type="match status" value="1"/>
</dbReference>
<feature type="domain" description="WSC" evidence="3">
    <location>
        <begin position="48"/>
        <end position="142"/>
    </location>
</feature>
<dbReference type="PANTHER" id="PTHR32208">
    <property type="entry name" value="SECRETED PROTEIN-RELATED"/>
    <property type="match status" value="1"/>
</dbReference>
<dbReference type="AlphaFoldDB" id="A0A9P5UDT4"/>
<organism evidence="4 5">
    <name type="scientific">Rhodocollybia butyracea</name>
    <dbReference type="NCBI Taxonomy" id="206335"/>
    <lineage>
        <taxon>Eukaryota</taxon>
        <taxon>Fungi</taxon>
        <taxon>Dikarya</taxon>
        <taxon>Basidiomycota</taxon>
        <taxon>Agaricomycotina</taxon>
        <taxon>Agaricomycetes</taxon>
        <taxon>Agaricomycetidae</taxon>
        <taxon>Agaricales</taxon>
        <taxon>Marasmiineae</taxon>
        <taxon>Omphalotaceae</taxon>
        <taxon>Rhodocollybia</taxon>
    </lineage>
</organism>
<keyword evidence="1 2" id="KW-0732">Signal</keyword>
<reference evidence="4" key="1">
    <citation type="submission" date="2020-11" db="EMBL/GenBank/DDBJ databases">
        <authorList>
            <consortium name="DOE Joint Genome Institute"/>
            <person name="Ahrendt S."/>
            <person name="Riley R."/>
            <person name="Andreopoulos W."/>
            <person name="Labutti K."/>
            <person name="Pangilinan J."/>
            <person name="Ruiz-Duenas F.J."/>
            <person name="Barrasa J.M."/>
            <person name="Sanchez-Garcia M."/>
            <person name="Camarero S."/>
            <person name="Miyauchi S."/>
            <person name="Serrano A."/>
            <person name="Linde D."/>
            <person name="Babiker R."/>
            <person name="Drula E."/>
            <person name="Ayuso-Fernandez I."/>
            <person name="Pacheco R."/>
            <person name="Padilla G."/>
            <person name="Ferreira P."/>
            <person name="Barriuso J."/>
            <person name="Kellner H."/>
            <person name="Castanera R."/>
            <person name="Alfaro M."/>
            <person name="Ramirez L."/>
            <person name="Pisabarro A.G."/>
            <person name="Kuo A."/>
            <person name="Tritt A."/>
            <person name="Lipzen A."/>
            <person name="He G."/>
            <person name="Yan M."/>
            <person name="Ng V."/>
            <person name="Cullen D."/>
            <person name="Martin F."/>
            <person name="Rosso M.-N."/>
            <person name="Henrissat B."/>
            <person name="Hibbett D."/>
            <person name="Martinez A.T."/>
            <person name="Grigoriev I.V."/>
        </authorList>
    </citation>
    <scope>NUCLEOTIDE SEQUENCE</scope>
    <source>
        <strain evidence="4">AH 40177</strain>
    </source>
</reference>
<dbReference type="CDD" id="cd02851">
    <property type="entry name" value="E_set_GO_C"/>
    <property type="match status" value="1"/>
</dbReference>
<dbReference type="PROSITE" id="PS51212">
    <property type="entry name" value="WSC"/>
    <property type="match status" value="4"/>
</dbReference>
<dbReference type="EMBL" id="JADNRY010000012">
    <property type="protein sequence ID" value="KAF9074568.1"/>
    <property type="molecule type" value="Genomic_DNA"/>
</dbReference>
<proteinExistence type="predicted"/>
<feature type="domain" description="WSC" evidence="3">
    <location>
        <begin position="282"/>
        <end position="375"/>
    </location>
</feature>
<feature type="domain" description="WSC" evidence="3">
    <location>
        <begin position="394"/>
        <end position="491"/>
    </location>
</feature>
<comment type="caution">
    <text evidence="4">The sequence shown here is derived from an EMBL/GenBank/DDBJ whole genome shotgun (WGS) entry which is preliminary data.</text>
</comment>
<evidence type="ECO:0000256" key="1">
    <source>
        <dbReference type="ARBA" id="ARBA00022729"/>
    </source>
</evidence>
<dbReference type="OrthoDB" id="2019572at2759"/>
<dbReference type="InterPro" id="IPR013783">
    <property type="entry name" value="Ig-like_fold"/>
</dbReference>
<sequence length="1020" mass="108220">MPPFKAFALAIALTFAHSTFASTTHTHSLHAHAGGRHRRQVAPTKVANWTSEGCYTDSVNARTLNGATFANGTGMTIELCIAFCNTNNFVLAGVEFGSQCYCDNFIQNNATTAPAADCNEPCVGNATESCGAANFLNVYSSGKTPPPPPATVPKVGNWTSLGCYSDGINGQRTLTVGMNLANPTSIEECTASCFAAGYRFSGTEFSTQCFCDTAINNGGAPIPITDCNMVCAGNASEFCGGPNALNMYNYTGNNLPPISTGGAAPPPGAAPVFPVTSGLPSSWSYIGCYVDNVDGRVFQFDGDGLTNATVQSCIGLCISQNFTVAGIEFSDQCFCGDELVNGAVIAADSTCDMGCAGNATEACGGPNRLSVYSSMKTVTALPVPSAQTTNLTGGWTYAGCWTDNAAGTRTLPWQLFLTLNNSVNACTTQCSDFGYNAAGMEFSDECYCGDITDIALNQATLAPETDCNMECSGDPIHLCGGPSRLQMYTWNVSSTVEPLYVFNRPANTGFYEFFVPGVVVPLIATLGINNKVTFLEKHGTSEFDNSTGAYELDLSLVSDFNAAWRTMHLQTDVFCSGSVILPDIGGRQINVGGWSLESTFGVRLYQPDGSAGVNGTNDWEENFEELSLQVGRWYPGALVLSNGSILVMGGETGSNAPPEPTLEILPLPAGGNTVFLDFLNRTDPYNLYPFLTMLPSGRIFTAYYNEARILDPVTFATVQTLPNMPGAVNNFLAGRTYPLEGSMIPFPQSAPYTDPLRVLICGGSTPGPAQVLDNCVSIEPEVENATWTLERMPSPRVMTCMVPLPDGTMMILNGAQEGVAGFGLASNPNLNALLYNPALPVGQRISILNNTIVARMYHSEAILLPDGRILVSGSDPQTPGLPEEMRIEVYIPPYLNQGITPPQYNISKTDFGYSQSFTITNVKVFHGSIANIKVSLVAAVSSTHGNAMGARTIFPAFSCSGTTCTITTPPNAFVSPPGWWQLFILDNAGTPSHSSWLRIGGDPAQLGLWPDLPGFTTPGL</sequence>
<dbReference type="InterPro" id="IPR037293">
    <property type="entry name" value="Gal_Oxidase_central_sf"/>
</dbReference>
<accession>A0A9P5UDT4</accession>
<feature type="chain" id="PRO_5040120765" evidence="2">
    <location>
        <begin position="22"/>
        <end position="1020"/>
    </location>
</feature>
<protein>
    <submittedName>
        <fullName evidence="4">Copper radical oxidase with WSC domains</fullName>
    </submittedName>
</protein>
<dbReference type="InterPro" id="IPR009880">
    <property type="entry name" value="Glyoxal_oxidase_N"/>
</dbReference>
<feature type="domain" description="WSC" evidence="3">
    <location>
        <begin position="157"/>
        <end position="251"/>
    </location>
</feature>
<dbReference type="InterPro" id="IPR011043">
    <property type="entry name" value="Gal_Oxase/kelch_b-propeller"/>
</dbReference>
<dbReference type="Gene3D" id="2.130.10.80">
    <property type="entry name" value="Galactose oxidase/kelch, beta-propeller"/>
    <property type="match status" value="1"/>
</dbReference>
<feature type="signal peptide" evidence="2">
    <location>
        <begin position="1"/>
        <end position="21"/>
    </location>
</feature>
<dbReference type="Proteomes" id="UP000772434">
    <property type="component" value="Unassembled WGS sequence"/>
</dbReference>
<evidence type="ECO:0000256" key="2">
    <source>
        <dbReference type="SAM" id="SignalP"/>
    </source>
</evidence>
<dbReference type="Pfam" id="PF01822">
    <property type="entry name" value="WSC"/>
    <property type="match status" value="4"/>
</dbReference>
<gene>
    <name evidence="4" type="ORF">BDP27DRAFT_1316461</name>
</gene>
<dbReference type="SUPFAM" id="SSF50965">
    <property type="entry name" value="Galactose oxidase, central domain"/>
    <property type="match status" value="1"/>
</dbReference>
<keyword evidence="5" id="KW-1185">Reference proteome</keyword>
<dbReference type="InterPro" id="IPR002889">
    <property type="entry name" value="WSC_carb-bd"/>
</dbReference>
<dbReference type="Gene3D" id="2.60.40.10">
    <property type="entry name" value="Immunoglobulins"/>
    <property type="match status" value="1"/>
</dbReference>
<evidence type="ECO:0000259" key="3">
    <source>
        <dbReference type="PROSITE" id="PS51212"/>
    </source>
</evidence>
<dbReference type="InterPro" id="IPR014756">
    <property type="entry name" value="Ig_E-set"/>
</dbReference>
<dbReference type="SMART" id="SM00321">
    <property type="entry name" value="WSC"/>
    <property type="match status" value="4"/>
</dbReference>
<dbReference type="Pfam" id="PF09118">
    <property type="entry name" value="GO-like_E_set"/>
    <property type="match status" value="1"/>
</dbReference>
<evidence type="ECO:0000313" key="4">
    <source>
        <dbReference type="EMBL" id="KAF9074568.1"/>
    </source>
</evidence>
<dbReference type="InterPro" id="IPR015202">
    <property type="entry name" value="GO-like_E_set"/>
</dbReference>
<name>A0A9P5UDT4_9AGAR</name>
<dbReference type="Pfam" id="PF07250">
    <property type="entry name" value="Glyoxal_oxid_N"/>
    <property type="match status" value="1"/>
</dbReference>
<dbReference type="SUPFAM" id="SSF81296">
    <property type="entry name" value="E set domains"/>
    <property type="match status" value="1"/>
</dbReference>
<evidence type="ECO:0000313" key="5">
    <source>
        <dbReference type="Proteomes" id="UP000772434"/>
    </source>
</evidence>